<evidence type="ECO:0000256" key="2">
    <source>
        <dbReference type="SAM" id="Phobius"/>
    </source>
</evidence>
<sequence length="105" mass="10947">MEELLRSGLLVVICVVIAVAAGPRLLRLVGGAVLGLALIGVLIKAPADATIGGLISGGVLFGLGTWWRHRRREADADIAWDDHPAPHGEPVDDEVPVDASGNSRP</sequence>
<feature type="transmembrane region" description="Helical" evidence="2">
    <location>
        <begin position="32"/>
        <end position="63"/>
    </location>
</feature>
<accession>A0A3E0GW30</accession>
<dbReference type="EMBL" id="QUNO01000022">
    <property type="protein sequence ID" value="REH31068.1"/>
    <property type="molecule type" value="Genomic_DNA"/>
</dbReference>
<reference evidence="3 4" key="1">
    <citation type="submission" date="2018-08" db="EMBL/GenBank/DDBJ databases">
        <title>Genomic Encyclopedia of Archaeal and Bacterial Type Strains, Phase II (KMG-II): from individual species to whole genera.</title>
        <authorList>
            <person name="Goeker M."/>
        </authorList>
    </citation>
    <scope>NUCLEOTIDE SEQUENCE [LARGE SCALE GENOMIC DNA]</scope>
    <source>
        <strain evidence="3 4">DSM 45791</strain>
    </source>
</reference>
<dbReference type="RefSeq" id="WP_170218115.1">
    <property type="nucleotide sequence ID" value="NZ_CP144376.1"/>
</dbReference>
<keyword evidence="4" id="KW-1185">Reference proteome</keyword>
<gene>
    <name evidence="3" type="ORF">BCF44_12291</name>
</gene>
<proteinExistence type="predicted"/>
<evidence type="ECO:0000256" key="1">
    <source>
        <dbReference type="SAM" id="MobiDB-lite"/>
    </source>
</evidence>
<comment type="caution">
    <text evidence="3">The sequence shown here is derived from an EMBL/GenBank/DDBJ whole genome shotgun (WGS) entry which is preliminary data.</text>
</comment>
<evidence type="ECO:0000313" key="3">
    <source>
        <dbReference type="EMBL" id="REH31068.1"/>
    </source>
</evidence>
<name>A0A3E0GW30_9PSEU</name>
<feature type="compositionally biased region" description="Basic and acidic residues" evidence="1">
    <location>
        <begin position="80"/>
        <end position="90"/>
    </location>
</feature>
<organism evidence="3 4">
    <name type="scientific">Kutzneria buriramensis</name>
    <dbReference type="NCBI Taxonomy" id="1045776"/>
    <lineage>
        <taxon>Bacteria</taxon>
        <taxon>Bacillati</taxon>
        <taxon>Actinomycetota</taxon>
        <taxon>Actinomycetes</taxon>
        <taxon>Pseudonocardiales</taxon>
        <taxon>Pseudonocardiaceae</taxon>
        <taxon>Kutzneria</taxon>
    </lineage>
</organism>
<keyword evidence="2" id="KW-0812">Transmembrane</keyword>
<feature type="region of interest" description="Disordered" evidence="1">
    <location>
        <begin position="80"/>
        <end position="105"/>
    </location>
</feature>
<keyword evidence="2" id="KW-1133">Transmembrane helix</keyword>
<dbReference type="AlphaFoldDB" id="A0A3E0GW30"/>
<keyword evidence="2" id="KW-0472">Membrane</keyword>
<protein>
    <submittedName>
        <fullName evidence="3">Uncharacterized protein</fullName>
    </submittedName>
</protein>
<dbReference type="Proteomes" id="UP000256269">
    <property type="component" value="Unassembled WGS sequence"/>
</dbReference>
<evidence type="ECO:0000313" key="4">
    <source>
        <dbReference type="Proteomes" id="UP000256269"/>
    </source>
</evidence>
<feature type="transmembrane region" description="Helical" evidence="2">
    <location>
        <begin position="7"/>
        <end position="26"/>
    </location>
</feature>